<evidence type="ECO:0000256" key="7">
    <source>
        <dbReference type="ARBA" id="ARBA00022660"/>
    </source>
</evidence>
<evidence type="ECO:0000313" key="17">
    <source>
        <dbReference type="Proteomes" id="UP000694392"/>
    </source>
</evidence>
<evidence type="ECO:0000256" key="5">
    <source>
        <dbReference type="ARBA" id="ARBA00022516"/>
    </source>
</evidence>
<evidence type="ECO:0000256" key="6">
    <source>
        <dbReference type="ARBA" id="ARBA00022553"/>
    </source>
</evidence>
<evidence type="ECO:0000256" key="10">
    <source>
        <dbReference type="ARBA" id="ARBA00022982"/>
    </source>
</evidence>
<keyword evidence="13 14" id="KW-0275">Fatty acid biosynthesis</keyword>
<evidence type="ECO:0000313" key="16">
    <source>
        <dbReference type="Ensembl" id="ENSSPUP00000013615.1"/>
    </source>
</evidence>
<protein>
    <recommendedName>
        <fullName evidence="14">Acyl carrier protein</fullName>
    </recommendedName>
</protein>
<dbReference type="NCBIfam" id="TIGR00517">
    <property type="entry name" value="acyl_carrier"/>
    <property type="match status" value="1"/>
</dbReference>
<evidence type="ECO:0000256" key="3">
    <source>
        <dbReference type="ARBA" id="ARBA00022448"/>
    </source>
</evidence>
<dbReference type="NCBIfam" id="NF002148">
    <property type="entry name" value="PRK00982.1-2"/>
    <property type="match status" value="1"/>
</dbReference>
<keyword evidence="7" id="KW-0679">Respiratory chain</keyword>
<dbReference type="GeneTree" id="ENSGT00390000002127"/>
<keyword evidence="8" id="KW-0276">Fatty acid metabolism</keyword>
<dbReference type="InterPro" id="IPR006162">
    <property type="entry name" value="Ppantetheine_attach_site"/>
</dbReference>
<evidence type="ECO:0000259" key="15">
    <source>
        <dbReference type="PROSITE" id="PS50075"/>
    </source>
</evidence>
<feature type="domain" description="Carrier" evidence="15">
    <location>
        <begin position="67"/>
        <end position="142"/>
    </location>
</feature>
<reference evidence="16" key="1">
    <citation type="submission" date="2025-08" db="UniProtKB">
        <authorList>
            <consortium name="Ensembl"/>
        </authorList>
    </citation>
    <scope>IDENTIFICATION</scope>
</reference>
<evidence type="ECO:0000256" key="14">
    <source>
        <dbReference type="RuleBase" id="RU000722"/>
    </source>
</evidence>
<dbReference type="HAMAP" id="MF_01217">
    <property type="entry name" value="Acyl_carrier"/>
    <property type="match status" value="1"/>
</dbReference>
<dbReference type="Gene3D" id="1.10.1200.10">
    <property type="entry name" value="ACP-like"/>
    <property type="match status" value="1"/>
</dbReference>
<comment type="function">
    <text evidence="14">Carrier of the growing fatty acid chain in fatty acid biosynthesis.</text>
</comment>
<evidence type="ECO:0000256" key="2">
    <source>
        <dbReference type="ARBA" id="ARBA00010930"/>
    </source>
</evidence>
<dbReference type="GO" id="GO:0045271">
    <property type="term" value="C:respiratory chain complex I"/>
    <property type="evidence" value="ECO:0007669"/>
    <property type="project" value="UniProtKB-ARBA"/>
</dbReference>
<name>A0A8D0GZ46_SPHPU</name>
<evidence type="ECO:0000256" key="12">
    <source>
        <dbReference type="ARBA" id="ARBA00023128"/>
    </source>
</evidence>
<dbReference type="PANTHER" id="PTHR20863:SF28">
    <property type="entry name" value="ACYL CARRIER PROTEIN, MITOCHONDRIAL"/>
    <property type="match status" value="1"/>
</dbReference>
<dbReference type="GO" id="GO:0031966">
    <property type="term" value="C:mitochondrial membrane"/>
    <property type="evidence" value="ECO:0007669"/>
    <property type="project" value="UniProtKB-ARBA"/>
</dbReference>
<keyword evidence="3" id="KW-0813">Transport</keyword>
<evidence type="ECO:0000256" key="4">
    <source>
        <dbReference type="ARBA" id="ARBA00022450"/>
    </source>
</evidence>
<keyword evidence="9" id="KW-0809">Transit peptide</keyword>
<dbReference type="Pfam" id="PF00550">
    <property type="entry name" value="PP-binding"/>
    <property type="match status" value="1"/>
</dbReference>
<keyword evidence="4 14" id="KW-0596">Phosphopantetheine</keyword>
<accession>A0A8D0GZ46</accession>
<evidence type="ECO:0000256" key="9">
    <source>
        <dbReference type="ARBA" id="ARBA00022946"/>
    </source>
</evidence>
<evidence type="ECO:0000256" key="13">
    <source>
        <dbReference type="ARBA" id="ARBA00023160"/>
    </source>
</evidence>
<evidence type="ECO:0000256" key="8">
    <source>
        <dbReference type="ARBA" id="ARBA00022832"/>
    </source>
</evidence>
<dbReference type="PROSITE" id="PS00012">
    <property type="entry name" value="PHOSPHOPANTETHEINE"/>
    <property type="match status" value="1"/>
</dbReference>
<dbReference type="SUPFAM" id="SSF47336">
    <property type="entry name" value="ACP-like"/>
    <property type="match status" value="1"/>
</dbReference>
<dbReference type="InterPro" id="IPR036736">
    <property type="entry name" value="ACP-like_sf"/>
</dbReference>
<dbReference type="FunFam" id="1.10.1200.10:FF:000008">
    <property type="entry name" value="Acyl carrier protein"/>
    <property type="match status" value="1"/>
</dbReference>
<dbReference type="PANTHER" id="PTHR20863">
    <property type="entry name" value="ACYL CARRIER PROTEIN"/>
    <property type="match status" value="1"/>
</dbReference>
<organism evidence="16 17">
    <name type="scientific">Sphenodon punctatus</name>
    <name type="common">Tuatara</name>
    <name type="synonym">Hatteria punctata</name>
    <dbReference type="NCBI Taxonomy" id="8508"/>
    <lineage>
        <taxon>Eukaryota</taxon>
        <taxon>Metazoa</taxon>
        <taxon>Chordata</taxon>
        <taxon>Craniata</taxon>
        <taxon>Vertebrata</taxon>
        <taxon>Euteleostomi</taxon>
        <taxon>Lepidosauria</taxon>
        <taxon>Sphenodontia</taxon>
        <taxon>Sphenodontidae</taxon>
        <taxon>Sphenodon</taxon>
    </lineage>
</organism>
<sequence length="146" mass="16535">PKYLTSLCNFIPVASRRTRSSARSASSSWETFPFVAAVTSVTAANQVSSTFPPLCRHYSDLPPLSLEGIRDRVLYVLKLYDKVDPEKLTVNSHFMKDLGFDSLDQVEIIMAMEDEFGFEIPDVEAEKLMCPQEIVDYIADKKDVYE</sequence>
<keyword evidence="6" id="KW-0597">Phosphoprotein</keyword>
<proteinExistence type="inferred from homology"/>
<gene>
    <name evidence="16" type="primary">NDUFAB1</name>
</gene>
<dbReference type="Ensembl" id="ENSSPUT00000014518.1">
    <property type="protein sequence ID" value="ENSSPUP00000013615.1"/>
    <property type="gene ID" value="ENSSPUG00000010487.1"/>
</dbReference>
<keyword evidence="12" id="KW-0496">Mitochondrion</keyword>
<keyword evidence="11" id="KW-0443">Lipid metabolism</keyword>
<comment type="subcellular location">
    <subcellularLocation>
        <location evidence="1">Mitochondrion</location>
    </subcellularLocation>
</comment>
<dbReference type="InterPro" id="IPR003231">
    <property type="entry name" value="ACP"/>
</dbReference>
<dbReference type="GO" id="GO:0000035">
    <property type="term" value="F:acyl binding"/>
    <property type="evidence" value="ECO:0007669"/>
    <property type="project" value="TreeGrafter"/>
</dbReference>
<dbReference type="GO" id="GO:0000036">
    <property type="term" value="F:acyl carrier activity"/>
    <property type="evidence" value="ECO:0007669"/>
    <property type="project" value="TreeGrafter"/>
</dbReference>
<dbReference type="Proteomes" id="UP000694392">
    <property type="component" value="Unplaced"/>
</dbReference>
<keyword evidence="10" id="KW-0249">Electron transport</keyword>
<comment type="similarity">
    <text evidence="2">Belongs to the acyl carrier protein (ACP) family.</text>
</comment>
<keyword evidence="5 14" id="KW-0444">Lipid biosynthesis</keyword>
<reference evidence="16" key="2">
    <citation type="submission" date="2025-09" db="UniProtKB">
        <authorList>
            <consortium name="Ensembl"/>
        </authorList>
    </citation>
    <scope>IDENTIFICATION</scope>
</reference>
<dbReference type="InterPro" id="IPR009081">
    <property type="entry name" value="PP-bd_ACP"/>
</dbReference>
<evidence type="ECO:0000256" key="1">
    <source>
        <dbReference type="ARBA" id="ARBA00004173"/>
    </source>
</evidence>
<dbReference type="AlphaFoldDB" id="A0A8D0GZ46"/>
<dbReference type="PROSITE" id="PS50075">
    <property type="entry name" value="CARRIER"/>
    <property type="match status" value="1"/>
</dbReference>
<keyword evidence="17" id="KW-1185">Reference proteome</keyword>
<evidence type="ECO:0000256" key="11">
    <source>
        <dbReference type="ARBA" id="ARBA00023098"/>
    </source>
</evidence>